<dbReference type="SUPFAM" id="SSF52047">
    <property type="entry name" value="RNI-like"/>
    <property type="match status" value="1"/>
</dbReference>
<evidence type="ECO:0000313" key="23">
    <source>
        <dbReference type="EMBL" id="KAI5080979.1"/>
    </source>
</evidence>
<keyword evidence="7" id="KW-0597">Phosphoprotein</keyword>
<evidence type="ECO:0000256" key="15">
    <source>
        <dbReference type="ARBA" id="ARBA00022840"/>
    </source>
</evidence>
<keyword evidence="16" id="KW-1133">Transmembrane helix</keyword>
<dbReference type="Gene3D" id="3.30.200.20">
    <property type="entry name" value="Phosphorylase Kinase, domain 1"/>
    <property type="match status" value="1"/>
</dbReference>
<dbReference type="InterPro" id="IPR013210">
    <property type="entry name" value="LRR_N_plant-typ"/>
</dbReference>
<comment type="caution">
    <text evidence="23">The sequence shown here is derived from an EMBL/GenBank/DDBJ whole genome shotgun (WGS) entry which is preliminary data.</text>
</comment>
<dbReference type="PANTHER" id="PTHR48053:SF71">
    <property type="entry name" value="LEUCINE RICH REPEAT FAMILY PROTEIN, EXPRESSED"/>
    <property type="match status" value="1"/>
</dbReference>
<evidence type="ECO:0000256" key="18">
    <source>
        <dbReference type="ARBA" id="ARBA00023180"/>
    </source>
</evidence>
<comment type="catalytic activity">
    <reaction evidence="19">
        <text>L-threonyl-[protein] + ATP = O-phospho-L-threonyl-[protein] + ADP + H(+)</text>
        <dbReference type="Rhea" id="RHEA:46608"/>
        <dbReference type="Rhea" id="RHEA-COMP:11060"/>
        <dbReference type="Rhea" id="RHEA-COMP:11605"/>
        <dbReference type="ChEBI" id="CHEBI:15378"/>
        <dbReference type="ChEBI" id="CHEBI:30013"/>
        <dbReference type="ChEBI" id="CHEBI:30616"/>
        <dbReference type="ChEBI" id="CHEBI:61977"/>
        <dbReference type="ChEBI" id="CHEBI:456216"/>
        <dbReference type="EC" id="2.7.11.1"/>
    </reaction>
</comment>
<feature type="signal peptide" evidence="21">
    <location>
        <begin position="1"/>
        <end position="27"/>
    </location>
</feature>
<dbReference type="OrthoDB" id="2021138at2759"/>
<dbReference type="FunFam" id="3.80.10.10:FF:000383">
    <property type="entry name" value="Leucine-rich repeat receptor protein kinase EMS1"/>
    <property type="match status" value="1"/>
</dbReference>
<evidence type="ECO:0000256" key="1">
    <source>
        <dbReference type="ARBA" id="ARBA00004167"/>
    </source>
</evidence>
<keyword evidence="15" id="KW-0067">ATP-binding</keyword>
<keyword evidence="5" id="KW-1003">Cell membrane</keyword>
<keyword evidence="10" id="KW-0812">Transmembrane</keyword>
<dbReference type="GO" id="GO:0005524">
    <property type="term" value="F:ATP binding"/>
    <property type="evidence" value="ECO:0007669"/>
    <property type="project" value="UniProtKB-KW"/>
</dbReference>
<evidence type="ECO:0000256" key="6">
    <source>
        <dbReference type="ARBA" id="ARBA00022527"/>
    </source>
</evidence>
<evidence type="ECO:0000256" key="2">
    <source>
        <dbReference type="ARBA" id="ARBA00004236"/>
    </source>
</evidence>
<keyword evidence="18" id="KW-0325">Glycoprotein</keyword>
<dbReference type="SMART" id="SM00220">
    <property type="entry name" value="S_TKc"/>
    <property type="match status" value="1"/>
</dbReference>
<comment type="subcellular location">
    <subcellularLocation>
        <location evidence="2">Cell membrane</location>
    </subcellularLocation>
    <subcellularLocation>
        <location evidence="1">Membrane</location>
        <topology evidence="1">Single-pass membrane protein</topology>
    </subcellularLocation>
</comment>
<dbReference type="Pfam" id="PF00560">
    <property type="entry name" value="LRR_1"/>
    <property type="match status" value="8"/>
</dbReference>
<evidence type="ECO:0000256" key="21">
    <source>
        <dbReference type="SAM" id="SignalP"/>
    </source>
</evidence>
<comment type="similarity">
    <text evidence="3">Belongs to the protein kinase superfamily. Ser/Thr protein kinase family.</text>
</comment>
<dbReference type="InterPro" id="IPR000719">
    <property type="entry name" value="Prot_kinase_dom"/>
</dbReference>
<evidence type="ECO:0000256" key="3">
    <source>
        <dbReference type="ARBA" id="ARBA00008684"/>
    </source>
</evidence>
<evidence type="ECO:0000256" key="4">
    <source>
        <dbReference type="ARBA" id="ARBA00012513"/>
    </source>
</evidence>
<keyword evidence="9" id="KW-0808">Transferase</keyword>
<evidence type="ECO:0000256" key="16">
    <source>
        <dbReference type="ARBA" id="ARBA00022989"/>
    </source>
</evidence>
<dbReference type="InterPro" id="IPR011009">
    <property type="entry name" value="Kinase-like_dom_sf"/>
</dbReference>
<dbReference type="Pfam" id="PF00069">
    <property type="entry name" value="Pkinase"/>
    <property type="match status" value="1"/>
</dbReference>
<dbReference type="InterPro" id="IPR008271">
    <property type="entry name" value="Ser/Thr_kinase_AS"/>
</dbReference>
<evidence type="ECO:0000313" key="24">
    <source>
        <dbReference type="Proteomes" id="UP000886520"/>
    </source>
</evidence>
<feature type="domain" description="Protein kinase" evidence="22">
    <location>
        <begin position="708"/>
        <end position="1065"/>
    </location>
</feature>
<evidence type="ECO:0000256" key="7">
    <source>
        <dbReference type="ARBA" id="ARBA00022553"/>
    </source>
</evidence>
<dbReference type="InterPro" id="IPR032675">
    <property type="entry name" value="LRR_dom_sf"/>
</dbReference>
<keyword evidence="17" id="KW-0472">Membrane</keyword>
<organism evidence="23 24">
    <name type="scientific">Adiantum capillus-veneris</name>
    <name type="common">Maidenhair fern</name>
    <dbReference type="NCBI Taxonomy" id="13818"/>
    <lineage>
        <taxon>Eukaryota</taxon>
        <taxon>Viridiplantae</taxon>
        <taxon>Streptophyta</taxon>
        <taxon>Embryophyta</taxon>
        <taxon>Tracheophyta</taxon>
        <taxon>Polypodiopsida</taxon>
        <taxon>Polypodiidae</taxon>
        <taxon>Polypodiales</taxon>
        <taxon>Pteridineae</taxon>
        <taxon>Pteridaceae</taxon>
        <taxon>Vittarioideae</taxon>
        <taxon>Adiantum</taxon>
    </lineage>
</organism>
<keyword evidence="8" id="KW-0433">Leucine-rich repeat</keyword>
<dbReference type="Gene3D" id="1.10.510.10">
    <property type="entry name" value="Transferase(Phosphotransferase) domain 1"/>
    <property type="match status" value="1"/>
</dbReference>
<keyword evidence="24" id="KW-1185">Reference proteome</keyword>
<dbReference type="FunFam" id="3.80.10.10:FF:000041">
    <property type="entry name" value="LRR receptor-like serine/threonine-protein kinase ERECTA"/>
    <property type="match status" value="1"/>
</dbReference>
<sequence length="1078" mass="117559">MGFSVCSIFPLLLLSVCSLCTPTPLDANDKLVGGQETARRYLLRFKDAVDDPGGFLSDWSDSFATSPCMWTGVICDGDDNIGAPVVGLNLSNMGLSMVHNLPAGMCSQQGLANLTHIDFSFNLLQGTFPTTLLECRHLQYINLSGNLYVGSLPSSLHQLQALQVLDLSYNNFSGSIPEGLATLSQLLVLNLYANLLNTSIPAHLGELRNLQYLRLAYNPFIASPIPAELGNLRNLQYLWLANCNLIGTIPASLGNLTHLNNLDLSQNELTGHIPPTIFNLPNLYQLELFRNMLEGPIPDNIGNLTAVVNLDLSENRLLGTLPSALTNLHKLESLHLNRNNLFGSIPQDIALLPALTEVSLFTNSFSGSIPPNWGSSSNLRVFDVSSNNFSDSLPASLCERGELEMLIIMNNQFSGPIPQTYGNCTKVERMRMGANMLTGPVPEAVWGLPSMYILELENNNLEGTIAPAIANAINLSTLRLQNNFFSGSLTAEIGKLINLTVELSLSHNRFNGTLPIELGNLQHLNSLYLSFNYFSGKIPEELSRCKQLTTLDLSHNDLSGSIPASLGSLPIISWIDLSFNKLTGKIPSSIYLIASQSPCSFNVSHNNLSGKGPYSPNSSSCFMGNAGICGEKFMGMKDCTKHSKLLKAILAGTFATAVMLLTVGLLTLYKLHGPLISKKLYKFQRKNSCTLTSFYKVGFSEEDILSSLDEDSIIGSGSAGKVYRTVLKSGEVVAVKKLWSSNKQSTEDGHGYGQGVHGTSSVDRGFNAEITTLGKIRHKNIVKLLCYCTSDDAKLLVYEYMPNGSLGDLLHGGGQNCKPGFCLDWESRYKIAIGAAQGLAYLHHDCWPPIVHRDVKSNNILLDADLNAYVADFGVAKVMPLSLNQITTPTNIHWKLTEGSFDMHNTPMAPGEIPNTVQWSLENQLPDGYNASTDANSFPMDSATFVQSSCIAGSYGYIAPEHAYTSKVTEKSDIYSFGVVLLELVTGKRPVEAELYGEGRDIVRWMWQILSEGQGLKNEETLDARIAQGTAKEQMLQVLRIALLCTSAMPSQRPSMRHVLDMLLLAQPSAKCKASNKV</sequence>
<evidence type="ECO:0000256" key="12">
    <source>
        <dbReference type="ARBA" id="ARBA00022737"/>
    </source>
</evidence>
<dbReference type="Pfam" id="PF13855">
    <property type="entry name" value="LRR_8"/>
    <property type="match status" value="1"/>
</dbReference>
<keyword evidence="6" id="KW-0723">Serine/threonine-protein kinase</keyword>
<evidence type="ECO:0000256" key="8">
    <source>
        <dbReference type="ARBA" id="ARBA00022614"/>
    </source>
</evidence>
<evidence type="ECO:0000256" key="20">
    <source>
        <dbReference type="ARBA" id="ARBA00048679"/>
    </source>
</evidence>
<evidence type="ECO:0000256" key="13">
    <source>
        <dbReference type="ARBA" id="ARBA00022741"/>
    </source>
</evidence>
<evidence type="ECO:0000259" key="22">
    <source>
        <dbReference type="PROSITE" id="PS50011"/>
    </source>
</evidence>
<gene>
    <name evidence="23" type="ORF">GOP47_0004162</name>
</gene>
<proteinExistence type="inferred from homology"/>
<evidence type="ECO:0000256" key="19">
    <source>
        <dbReference type="ARBA" id="ARBA00047899"/>
    </source>
</evidence>
<dbReference type="FunFam" id="1.10.510.10:FF:001023">
    <property type="entry name" value="Os07g0541700 protein"/>
    <property type="match status" value="1"/>
</dbReference>
<dbReference type="InterPro" id="IPR001611">
    <property type="entry name" value="Leu-rich_rpt"/>
</dbReference>
<dbReference type="SMART" id="SM00369">
    <property type="entry name" value="LRR_TYP"/>
    <property type="match status" value="8"/>
</dbReference>
<dbReference type="PROSITE" id="PS50011">
    <property type="entry name" value="PROTEIN_KINASE_DOM"/>
    <property type="match status" value="1"/>
</dbReference>
<evidence type="ECO:0000256" key="17">
    <source>
        <dbReference type="ARBA" id="ARBA00023136"/>
    </source>
</evidence>
<evidence type="ECO:0000256" key="5">
    <source>
        <dbReference type="ARBA" id="ARBA00022475"/>
    </source>
</evidence>
<dbReference type="AlphaFoldDB" id="A0A9D4ZMM0"/>
<comment type="catalytic activity">
    <reaction evidence="20">
        <text>L-seryl-[protein] + ATP = O-phospho-L-seryl-[protein] + ADP + H(+)</text>
        <dbReference type="Rhea" id="RHEA:17989"/>
        <dbReference type="Rhea" id="RHEA-COMP:9863"/>
        <dbReference type="Rhea" id="RHEA-COMP:11604"/>
        <dbReference type="ChEBI" id="CHEBI:15378"/>
        <dbReference type="ChEBI" id="CHEBI:29999"/>
        <dbReference type="ChEBI" id="CHEBI:30616"/>
        <dbReference type="ChEBI" id="CHEBI:83421"/>
        <dbReference type="ChEBI" id="CHEBI:456216"/>
        <dbReference type="EC" id="2.7.11.1"/>
    </reaction>
</comment>
<keyword evidence="13" id="KW-0547">Nucleotide-binding</keyword>
<dbReference type="FunFam" id="3.80.10.10:FF:000221">
    <property type="entry name" value="Leucine-rich repeat receptor-like protein kinase PXL1"/>
    <property type="match status" value="1"/>
</dbReference>
<dbReference type="Gene3D" id="3.80.10.10">
    <property type="entry name" value="Ribonuclease Inhibitor"/>
    <property type="match status" value="3"/>
</dbReference>
<dbReference type="InterPro" id="IPR001245">
    <property type="entry name" value="Ser-Thr/Tyr_kinase_cat_dom"/>
</dbReference>
<evidence type="ECO:0000256" key="14">
    <source>
        <dbReference type="ARBA" id="ARBA00022777"/>
    </source>
</evidence>
<dbReference type="Proteomes" id="UP000886520">
    <property type="component" value="Chromosome 4"/>
</dbReference>
<evidence type="ECO:0000256" key="11">
    <source>
        <dbReference type="ARBA" id="ARBA00022729"/>
    </source>
</evidence>
<feature type="chain" id="PRO_5039111355" description="non-specific serine/threonine protein kinase" evidence="21">
    <location>
        <begin position="28"/>
        <end position="1078"/>
    </location>
</feature>
<dbReference type="GO" id="GO:0004674">
    <property type="term" value="F:protein serine/threonine kinase activity"/>
    <property type="evidence" value="ECO:0007669"/>
    <property type="project" value="UniProtKB-KW"/>
</dbReference>
<dbReference type="SUPFAM" id="SSF56112">
    <property type="entry name" value="Protein kinase-like (PK-like)"/>
    <property type="match status" value="1"/>
</dbReference>
<keyword evidence="11 21" id="KW-0732">Signal</keyword>
<protein>
    <recommendedName>
        <fullName evidence="4">non-specific serine/threonine protein kinase</fullName>
        <ecNumber evidence="4">2.7.11.1</ecNumber>
    </recommendedName>
</protein>
<evidence type="ECO:0000256" key="9">
    <source>
        <dbReference type="ARBA" id="ARBA00022679"/>
    </source>
</evidence>
<dbReference type="InterPro" id="IPR003591">
    <property type="entry name" value="Leu-rich_rpt_typical-subtyp"/>
</dbReference>
<dbReference type="Pfam" id="PF07714">
    <property type="entry name" value="PK_Tyr_Ser-Thr"/>
    <property type="match status" value="1"/>
</dbReference>
<keyword evidence="14" id="KW-0418">Kinase</keyword>
<dbReference type="EMBL" id="JABFUD020000004">
    <property type="protein sequence ID" value="KAI5080979.1"/>
    <property type="molecule type" value="Genomic_DNA"/>
</dbReference>
<dbReference type="SUPFAM" id="SSF52058">
    <property type="entry name" value="L domain-like"/>
    <property type="match status" value="1"/>
</dbReference>
<evidence type="ECO:0000256" key="10">
    <source>
        <dbReference type="ARBA" id="ARBA00022692"/>
    </source>
</evidence>
<dbReference type="PROSITE" id="PS51450">
    <property type="entry name" value="LRR"/>
    <property type="match status" value="1"/>
</dbReference>
<dbReference type="PANTHER" id="PTHR48053">
    <property type="entry name" value="LEUCINE RICH REPEAT FAMILY PROTEIN, EXPRESSED"/>
    <property type="match status" value="1"/>
</dbReference>
<dbReference type="EC" id="2.7.11.1" evidence="4"/>
<dbReference type="PROSITE" id="PS00108">
    <property type="entry name" value="PROTEIN_KINASE_ST"/>
    <property type="match status" value="1"/>
</dbReference>
<dbReference type="GO" id="GO:0005886">
    <property type="term" value="C:plasma membrane"/>
    <property type="evidence" value="ECO:0007669"/>
    <property type="project" value="UniProtKB-SubCell"/>
</dbReference>
<dbReference type="Pfam" id="PF08263">
    <property type="entry name" value="LRRNT_2"/>
    <property type="match status" value="1"/>
</dbReference>
<dbReference type="InterPro" id="IPR051716">
    <property type="entry name" value="Plant_RL_S/T_kinase"/>
</dbReference>
<reference evidence="23" key="1">
    <citation type="submission" date="2021-01" db="EMBL/GenBank/DDBJ databases">
        <title>Adiantum capillus-veneris genome.</title>
        <authorList>
            <person name="Fang Y."/>
            <person name="Liao Q."/>
        </authorList>
    </citation>
    <scope>NUCLEOTIDE SEQUENCE</scope>
    <source>
        <strain evidence="23">H3</strain>
        <tissue evidence="23">Leaf</tissue>
    </source>
</reference>
<accession>A0A9D4ZMM0</accession>
<keyword evidence="12" id="KW-0677">Repeat</keyword>
<dbReference type="FunFam" id="3.80.10.10:FF:000095">
    <property type="entry name" value="LRR receptor-like serine/threonine-protein kinase GSO1"/>
    <property type="match status" value="1"/>
</dbReference>
<name>A0A9D4ZMM0_ADICA</name>